<keyword evidence="2" id="KW-1185">Reference proteome</keyword>
<reference evidence="1" key="1">
    <citation type="submission" date="2022-11" db="EMBL/GenBank/DDBJ databases">
        <title>Chromosome-level genome of Pogonophryne albipinna.</title>
        <authorList>
            <person name="Jo E."/>
        </authorList>
    </citation>
    <scope>NUCLEOTIDE SEQUENCE</scope>
    <source>
        <strain evidence="1">SGF0006</strain>
        <tissue evidence="1">Muscle</tissue>
    </source>
</reference>
<dbReference type="Proteomes" id="UP001219934">
    <property type="component" value="Unassembled WGS sequence"/>
</dbReference>
<organism evidence="1 2">
    <name type="scientific">Pogonophryne albipinna</name>
    <dbReference type="NCBI Taxonomy" id="1090488"/>
    <lineage>
        <taxon>Eukaryota</taxon>
        <taxon>Metazoa</taxon>
        <taxon>Chordata</taxon>
        <taxon>Craniata</taxon>
        <taxon>Vertebrata</taxon>
        <taxon>Euteleostomi</taxon>
        <taxon>Actinopterygii</taxon>
        <taxon>Neopterygii</taxon>
        <taxon>Teleostei</taxon>
        <taxon>Neoteleostei</taxon>
        <taxon>Acanthomorphata</taxon>
        <taxon>Eupercaria</taxon>
        <taxon>Perciformes</taxon>
        <taxon>Notothenioidei</taxon>
        <taxon>Pogonophryne</taxon>
    </lineage>
</organism>
<proteinExistence type="predicted"/>
<gene>
    <name evidence="1" type="ORF">JOQ06_029403</name>
</gene>
<sequence>MCSTSVGYSCTTSTSFSMVRQKLRPHTSWNINTMDESGRLSINHFTVTKTCAVWWRGGTGMTTAEQTEKQEKTNIGNTVMNRTRLDLKLGRPAGTSGTAVNLGVTQWSLIPQQLFIKADSLGGDGWRSMYGRKRRPQIIMLYSAKGHVTCTNVLPSPLAAVLT</sequence>
<name>A0AAD6BD96_9TELE</name>
<dbReference type="EMBL" id="JAPTMU010000008">
    <property type="protein sequence ID" value="KAJ4939971.1"/>
    <property type="molecule type" value="Genomic_DNA"/>
</dbReference>
<evidence type="ECO:0000313" key="2">
    <source>
        <dbReference type="Proteomes" id="UP001219934"/>
    </source>
</evidence>
<comment type="caution">
    <text evidence="1">The sequence shown here is derived from an EMBL/GenBank/DDBJ whole genome shotgun (WGS) entry which is preliminary data.</text>
</comment>
<accession>A0AAD6BD96</accession>
<protein>
    <submittedName>
        <fullName evidence="1">Uncharacterized protein</fullName>
    </submittedName>
</protein>
<evidence type="ECO:0000313" key="1">
    <source>
        <dbReference type="EMBL" id="KAJ4939971.1"/>
    </source>
</evidence>
<dbReference type="AlphaFoldDB" id="A0AAD6BD96"/>
<feature type="non-terminal residue" evidence="1">
    <location>
        <position position="1"/>
    </location>
</feature>